<feature type="region of interest" description="Disordered" evidence="1">
    <location>
        <begin position="392"/>
        <end position="478"/>
    </location>
</feature>
<protein>
    <submittedName>
        <fullName evidence="2">Uncharacterized protein</fullName>
    </submittedName>
</protein>
<dbReference type="EMBL" id="JARJLG010000247">
    <property type="protein sequence ID" value="KAJ7723438.1"/>
    <property type="molecule type" value="Genomic_DNA"/>
</dbReference>
<accession>A0AAD7HMR6</accession>
<evidence type="ECO:0000313" key="2">
    <source>
        <dbReference type="EMBL" id="KAJ7723438.1"/>
    </source>
</evidence>
<comment type="caution">
    <text evidence="2">The sequence shown here is derived from an EMBL/GenBank/DDBJ whole genome shotgun (WGS) entry which is preliminary data.</text>
</comment>
<feature type="compositionally biased region" description="Basic and acidic residues" evidence="1">
    <location>
        <begin position="138"/>
        <end position="149"/>
    </location>
</feature>
<proteinExistence type="predicted"/>
<sequence>MAFKERTADWIARNFTNFPPPMADGDSDMSLPWQDDKHWIEDRFDRGALHERKTSGYWTGDERTPTWVWPLGGSLNTPPPPFRGFRKNRGNLAPKPEKSGQGMALAPPAPPAAANVHAGRPLDACPIDMRSIASSDAPDSRRYYEPREYRNDLACQQQFSARERFRDEAYWGHRGPRYDPRNARPKYSDMDALDRERLFERDWDRYYDADREDQTRARETRQLRGRSFDTRREPPRREVERLFPSPDIREAHRGPDGHPIARVTELLDADTDMDGTSTTAAAPDPDYVTREEERIARSRIRASRDPNAPEPVTRARDARLGVWRNLQIATIDQAMNLSDWLDKGEESSFEFFQFIVQNAAALPLEFHSEGESYIMRHQQALERGWWVTTTGAPRPSRAERLHGANSGSRGGITAAGPAHRRIDDDPLSRSGNTGPSHRRVEDAPPIGSRQSGRVYGPSGPSQPASWSAGPIAPVPSQGAAANARGYLGSAPPNPDDIAPGDFRVWCGFPNSLATAVEVARHFSFTPPLTWTTWMCNMLGERPRPAGDTAHVEDALAYATCVALGPSDRRALDHQWRRWYETVTLMLSIPGYYAHLVVAGGYPPASLPLQHYPYLTDNFTMPLAAAWLIPHGIPVSGPAITALESFARSRRNVRNNIVDLNNVGWSDTPRSLAAALEDSTPIPAWAELQHAPLRPGSHEVPGAGPPRAFDGLAASMHVQMDIVRETSADVPSTTIGISGTLLINDLVGAANDLPEPPPDTPEAQGPASA</sequence>
<gene>
    <name evidence="2" type="ORF">DFH07DRAFT_783556</name>
</gene>
<reference evidence="2" key="1">
    <citation type="submission" date="2023-03" db="EMBL/GenBank/DDBJ databases">
        <title>Massive genome expansion in bonnet fungi (Mycena s.s.) driven by repeated elements and novel gene families across ecological guilds.</title>
        <authorList>
            <consortium name="Lawrence Berkeley National Laboratory"/>
            <person name="Harder C.B."/>
            <person name="Miyauchi S."/>
            <person name="Viragh M."/>
            <person name="Kuo A."/>
            <person name="Thoen E."/>
            <person name="Andreopoulos B."/>
            <person name="Lu D."/>
            <person name="Skrede I."/>
            <person name="Drula E."/>
            <person name="Henrissat B."/>
            <person name="Morin E."/>
            <person name="Kohler A."/>
            <person name="Barry K."/>
            <person name="LaButti K."/>
            <person name="Morin E."/>
            <person name="Salamov A."/>
            <person name="Lipzen A."/>
            <person name="Mereny Z."/>
            <person name="Hegedus B."/>
            <person name="Baldrian P."/>
            <person name="Stursova M."/>
            <person name="Weitz H."/>
            <person name="Taylor A."/>
            <person name="Grigoriev I.V."/>
            <person name="Nagy L.G."/>
            <person name="Martin F."/>
            <person name="Kauserud H."/>
        </authorList>
    </citation>
    <scope>NUCLEOTIDE SEQUENCE</scope>
    <source>
        <strain evidence="2">CBHHK188m</strain>
    </source>
</reference>
<feature type="region of interest" description="Disordered" evidence="1">
    <location>
        <begin position="212"/>
        <end position="237"/>
    </location>
</feature>
<evidence type="ECO:0000313" key="3">
    <source>
        <dbReference type="Proteomes" id="UP001215280"/>
    </source>
</evidence>
<organism evidence="2 3">
    <name type="scientific">Mycena maculata</name>
    <dbReference type="NCBI Taxonomy" id="230809"/>
    <lineage>
        <taxon>Eukaryota</taxon>
        <taxon>Fungi</taxon>
        <taxon>Dikarya</taxon>
        <taxon>Basidiomycota</taxon>
        <taxon>Agaricomycotina</taxon>
        <taxon>Agaricomycetes</taxon>
        <taxon>Agaricomycetidae</taxon>
        <taxon>Agaricales</taxon>
        <taxon>Marasmiineae</taxon>
        <taxon>Mycenaceae</taxon>
        <taxon>Mycena</taxon>
    </lineage>
</organism>
<keyword evidence="3" id="KW-1185">Reference proteome</keyword>
<dbReference type="AlphaFoldDB" id="A0AAD7HMR6"/>
<feature type="region of interest" description="Disordered" evidence="1">
    <location>
        <begin position="86"/>
        <end position="149"/>
    </location>
</feature>
<feature type="region of interest" description="Disordered" evidence="1">
    <location>
        <begin position="748"/>
        <end position="768"/>
    </location>
</feature>
<name>A0AAD7HMR6_9AGAR</name>
<evidence type="ECO:0000256" key="1">
    <source>
        <dbReference type="SAM" id="MobiDB-lite"/>
    </source>
</evidence>
<dbReference type="Proteomes" id="UP001215280">
    <property type="component" value="Unassembled WGS sequence"/>
</dbReference>